<gene>
    <name evidence="2" type="ORF">F2Q68_00008444</name>
</gene>
<organism evidence="2 3">
    <name type="scientific">Brassica cretica</name>
    <name type="common">Mustard</name>
    <dbReference type="NCBI Taxonomy" id="69181"/>
    <lineage>
        <taxon>Eukaryota</taxon>
        <taxon>Viridiplantae</taxon>
        <taxon>Streptophyta</taxon>
        <taxon>Embryophyta</taxon>
        <taxon>Tracheophyta</taxon>
        <taxon>Spermatophyta</taxon>
        <taxon>Magnoliopsida</taxon>
        <taxon>eudicotyledons</taxon>
        <taxon>Gunneridae</taxon>
        <taxon>Pentapetalae</taxon>
        <taxon>rosids</taxon>
        <taxon>malvids</taxon>
        <taxon>Brassicales</taxon>
        <taxon>Brassicaceae</taxon>
        <taxon>Brassiceae</taxon>
        <taxon>Brassica</taxon>
    </lineage>
</organism>
<dbReference type="EMBL" id="QGKW02000717">
    <property type="protein sequence ID" value="KAF2599200.1"/>
    <property type="molecule type" value="Genomic_DNA"/>
</dbReference>
<feature type="region of interest" description="Disordered" evidence="1">
    <location>
        <begin position="370"/>
        <end position="410"/>
    </location>
</feature>
<feature type="compositionally biased region" description="Low complexity" evidence="1">
    <location>
        <begin position="395"/>
        <end position="410"/>
    </location>
</feature>
<evidence type="ECO:0000313" key="3">
    <source>
        <dbReference type="Proteomes" id="UP000712281"/>
    </source>
</evidence>
<accession>A0A8S9KUK6</accession>
<dbReference type="Proteomes" id="UP000712281">
    <property type="component" value="Unassembled WGS sequence"/>
</dbReference>
<name>A0A8S9KUK6_BRACR</name>
<reference evidence="2" key="1">
    <citation type="submission" date="2019-12" db="EMBL/GenBank/DDBJ databases">
        <title>Genome sequencing and annotation of Brassica cretica.</title>
        <authorList>
            <person name="Studholme D.J."/>
            <person name="Sarris P.F."/>
        </authorList>
    </citation>
    <scope>NUCLEOTIDE SEQUENCE</scope>
    <source>
        <strain evidence="2">PFS-001/15</strain>
        <tissue evidence="2">Leaf</tissue>
    </source>
</reference>
<feature type="compositionally biased region" description="Basic and acidic residues" evidence="1">
    <location>
        <begin position="471"/>
        <end position="482"/>
    </location>
</feature>
<evidence type="ECO:0000313" key="2">
    <source>
        <dbReference type="EMBL" id="KAF2599200.1"/>
    </source>
</evidence>
<feature type="region of interest" description="Disordered" evidence="1">
    <location>
        <begin position="463"/>
        <end position="482"/>
    </location>
</feature>
<dbReference type="AlphaFoldDB" id="A0A8S9KUK6"/>
<evidence type="ECO:0000256" key="1">
    <source>
        <dbReference type="SAM" id="MobiDB-lite"/>
    </source>
</evidence>
<comment type="caution">
    <text evidence="2">The sequence shown here is derived from an EMBL/GenBank/DDBJ whole genome shotgun (WGS) entry which is preliminary data.</text>
</comment>
<proteinExistence type="predicted"/>
<sequence>MPVLLKGGQCASREEAVEEMKDCRSTVHLCHRSTVMPEYGLSIFYDRLVGENIGTPSESFWNFFGVILELHWYIHMSTRSSKGIWLLLVEPLDLERVIHKSKRAVDTLQAAIGSVEIQATINTIIPRRSTLFTRLRSTLFNLRRSILFNWCRKNTVHHDTVHRSTVYQGTIHQGTVHLDTVHPPSIDTVHPPSIDTVHSTSIDTVHSTLIDTVHLTLIDIVHHSSIDIVCHDTVHRDTVHHDTVHRGTVHPMTDTTCVEKKKVEVLILKVDENGLLRDEAGRTRNSALQLINSQGDVILDVIDVAEMNDFDLSREWYDWVSQDPFQLQPGSLICWEDITSAFFNKFIYEAAVNLEIEMRSLLEYMVEDDEQYGSGGPSRVEETDTRDPASQSIDIRPSPSIDTSTSTSIDTISSYRSTPLEIHDRSSCFRDSADSTQKSIDVSSCDLVPDVDREITMEDFLELEDEAQPENLDHNLEKKLDD</sequence>
<protein>
    <submittedName>
        <fullName evidence="2">Uncharacterized protein</fullName>
    </submittedName>
</protein>